<dbReference type="EMBL" id="ML996572">
    <property type="protein sequence ID" value="KAF2757987.1"/>
    <property type="molecule type" value="Genomic_DNA"/>
</dbReference>
<reference evidence="1" key="1">
    <citation type="journal article" date="2020" name="Stud. Mycol.">
        <title>101 Dothideomycetes genomes: a test case for predicting lifestyles and emergence of pathogens.</title>
        <authorList>
            <person name="Haridas S."/>
            <person name="Albert R."/>
            <person name="Binder M."/>
            <person name="Bloem J."/>
            <person name="Labutti K."/>
            <person name="Salamov A."/>
            <person name="Andreopoulos B."/>
            <person name="Baker S."/>
            <person name="Barry K."/>
            <person name="Bills G."/>
            <person name="Bluhm B."/>
            <person name="Cannon C."/>
            <person name="Castanera R."/>
            <person name="Culley D."/>
            <person name="Daum C."/>
            <person name="Ezra D."/>
            <person name="Gonzalez J."/>
            <person name="Henrissat B."/>
            <person name="Kuo A."/>
            <person name="Liang C."/>
            <person name="Lipzen A."/>
            <person name="Lutzoni F."/>
            <person name="Magnuson J."/>
            <person name="Mondo S."/>
            <person name="Nolan M."/>
            <person name="Ohm R."/>
            <person name="Pangilinan J."/>
            <person name="Park H.-J."/>
            <person name="Ramirez L."/>
            <person name="Alfaro M."/>
            <person name="Sun H."/>
            <person name="Tritt A."/>
            <person name="Yoshinaga Y."/>
            <person name="Zwiers L.-H."/>
            <person name="Turgeon B."/>
            <person name="Goodwin S."/>
            <person name="Spatafora J."/>
            <person name="Crous P."/>
            <person name="Grigoriev I."/>
        </authorList>
    </citation>
    <scope>NUCLEOTIDE SEQUENCE</scope>
    <source>
        <strain evidence="1">CBS 121739</strain>
    </source>
</reference>
<dbReference type="Proteomes" id="UP000799437">
    <property type="component" value="Unassembled WGS sequence"/>
</dbReference>
<dbReference type="SUPFAM" id="SSF48208">
    <property type="entry name" value="Six-hairpin glycosidases"/>
    <property type="match status" value="1"/>
</dbReference>
<dbReference type="InterPro" id="IPR008928">
    <property type="entry name" value="6-hairpin_glycosidase_sf"/>
</dbReference>
<name>A0A6A6W8T0_9PEZI</name>
<dbReference type="OrthoDB" id="2591256at2759"/>
<accession>A0A6A6W8T0</accession>
<sequence>MAYRCVNNQLVYPTTSTTDSPNPTGTPILPNGGVECIEEPTRLHLSDGPYENYFYGDCHSSSHVVVTSPLDDSNLTFISPRLLVAWASGNSGLLAFFQPQDGVNGSLTIQLEEMPSGNTIEGVYESGSSRNPVVGVAGYVRLNSSAVLTIPILGSIRTMRDFTEGPSLLYPIIQDALIIEEIANSGVSISRTWLDNVTTTQLSFTPVGDAGIKTDNGTLFFESGTYQFNATFDYPQLERISPDAVLNPSSYALLSQATDQAVSLSFLSYTDKLLAGTWRFLTYFGRDTMIAMLLLQPVLSEGKDSAVEAVIGAVLERVNSTDGSVCHEETIGDYATYLNIQNNITSTDPQYDYKMIDTDYFLPITMEYYFLRSPIGRARMADFLETKATVDPNNAGMSYRDLALVTAERIMDLTAAFAQPGGQTRDNLIRLKEDQIVGQWRDSTYGIGGGRIPYDVNTALVPAALRSLSQLSTAGFFPEHPEWSTLASRYADIWEESTLDFFSITINTEEAASLVSDYVTDNQFSFPSQAETLTSPINFYALALEGNNNQDLVRVMNTDDCFRLFLLNSTNQAQLTAFMDQVSTHILAPYPVGLSTDAGLLVANPAFGGDPVYSTNFTNSAYHGTVIWSWQLAMMAAGLERQLDRCNSDSQPEFCANEMLHVKIMDAYNHLWDLIEDNEDQLSGEVWGWTYTDGRFETTPLGSLPPPPDGTRPESNIRQLWSLTFLAVRRNSEFSGTRR</sequence>
<evidence type="ECO:0000313" key="2">
    <source>
        <dbReference type="Proteomes" id="UP000799437"/>
    </source>
</evidence>
<keyword evidence="2" id="KW-1185">Reference proteome</keyword>
<organism evidence="1 2">
    <name type="scientific">Pseudovirgaria hyperparasitica</name>
    <dbReference type="NCBI Taxonomy" id="470096"/>
    <lineage>
        <taxon>Eukaryota</taxon>
        <taxon>Fungi</taxon>
        <taxon>Dikarya</taxon>
        <taxon>Ascomycota</taxon>
        <taxon>Pezizomycotina</taxon>
        <taxon>Dothideomycetes</taxon>
        <taxon>Dothideomycetes incertae sedis</taxon>
        <taxon>Acrospermales</taxon>
        <taxon>Acrospermaceae</taxon>
        <taxon>Pseudovirgaria</taxon>
    </lineage>
</organism>
<gene>
    <name evidence="1" type="ORF">EJ05DRAFT_500500</name>
</gene>
<evidence type="ECO:0000313" key="1">
    <source>
        <dbReference type="EMBL" id="KAF2757987.1"/>
    </source>
</evidence>
<dbReference type="GO" id="GO:0005975">
    <property type="term" value="P:carbohydrate metabolic process"/>
    <property type="evidence" value="ECO:0007669"/>
    <property type="project" value="InterPro"/>
</dbReference>
<dbReference type="GeneID" id="54488057"/>
<protein>
    <submittedName>
        <fullName evidence="1">Glycogen debranching enzyme</fullName>
    </submittedName>
</protein>
<dbReference type="RefSeq" id="XP_033600438.1">
    <property type="nucleotide sequence ID" value="XM_033747003.1"/>
</dbReference>
<dbReference type="AlphaFoldDB" id="A0A6A6W8T0"/>
<proteinExistence type="predicted"/>